<accession>A0A0L7LI60</accession>
<feature type="compositionally biased region" description="Basic residues" evidence="1">
    <location>
        <begin position="338"/>
        <end position="350"/>
    </location>
</feature>
<keyword evidence="3" id="KW-1185">Reference proteome</keyword>
<feature type="compositionally biased region" description="Basic and acidic residues" evidence="1">
    <location>
        <begin position="120"/>
        <end position="131"/>
    </location>
</feature>
<dbReference type="Proteomes" id="UP000037510">
    <property type="component" value="Unassembled WGS sequence"/>
</dbReference>
<feature type="region of interest" description="Disordered" evidence="1">
    <location>
        <begin position="1"/>
        <end position="46"/>
    </location>
</feature>
<name>A0A0L7LI60_OPEBR</name>
<feature type="region of interest" description="Disordered" evidence="1">
    <location>
        <begin position="120"/>
        <end position="140"/>
    </location>
</feature>
<comment type="caution">
    <text evidence="2">The sequence shown here is derived from an EMBL/GenBank/DDBJ whole genome shotgun (WGS) entry which is preliminary data.</text>
</comment>
<organism evidence="2 3">
    <name type="scientific">Operophtera brumata</name>
    <name type="common">Winter moth</name>
    <name type="synonym">Phalaena brumata</name>
    <dbReference type="NCBI Taxonomy" id="104452"/>
    <lineage>
        <taxon>Eukaryota</taxon>
        <taxon>Metazoa</taxon>
        <taxon>Ecdysozoa</taxon>
        <taxon>Arthropoda</taxon>
        <taxon>Hexapoda</taxon>
        <taxon>Insecta</taxon>
        <taxon>Pterygota</taxon>
        <taxon>Neoptera</taxon>
        <taxon>Endopterygota</taxon>
        <taxon>Lepidoptera</taxon>
        <taxon>Glossata</taxon>
        <taxon>Ditrysia</taxon>
        <taxon>Geometroidea</taxon>
        <taxon>Geometridae</taxon>
        <taxon>Larentiinae</taxon>
        <taxon>Operophtera</taxon>
    </lineage>
</organism>
<evidence type="ECO:0000313" key="2">
    <source>
        <dbReference type="EMBL" id="KOB75223.1"/>
    </source>
</evidence>
<dbReference type="EMBL" id="JTDY01000978">
    <property type="protein sequence ID" value="KOB75223.1"/>
    <property type="molecule type" value="Genomic_DNA"/>
</dbReference>
<sequence>MRLKAGAVQSEDEQDTRAQSPATSPNLETSDIEDDISVGDNCSETSNAKNALYDKTSECYKKADAEENERSSPLEYNLNNRITNSNFNSPFNEDENEYEHKTDDRMKFYEGGIFQLYRSDRDRAGHGHKEDGEDGSSFRHMGGRLSEGLYGRSMDLTKGSFQSQLLAGFAASVMAGNSQRDSQENTESAAQLLGLKKIASRSSISGLGGDKGTLASKYVVLMKIQSRHDPEFQVQCHHNVIVSMHAQTDDHSLLRKIRERESLVPEKKILTSDEERCEEIYTHTTVRDESGRSVVNLPFRTSNPECKHGRTRDLAVRRFQHLERKVEREPEVTSPARFRSKTSVKKKKKSRNQETPNSEES</sequence>
<evidence type="ECO:0000313" key="3">
    <source>
        <dbReference type="Proteomes" id="UP000037510"/>
    </source>
</evidence>
<reference evidence="2 3" key="1">
    <citation type="journal article" date="2015" name="Genome Biol. Evol.">
        <title>The genome of winter moth (Operophtera brumata) provides a genomic perspective on sexual dimorphism and phenology.</title>
        <authorList>
            <person name="Derks M.F."/>
            <person name="Smit S."/>
            <person name="Salis L."/>
            <person name="Schijlen E."/>
            <person name="Bossers A."/>
            <person name="Mateman C."/>
            <person name="Pijl A.S."/>
            <person name="de Ridder D."/>
            <person name="Groenen M.A."/>
            <person name="Visser M.E."/>
            <person name="Megens H.J."/>
        </authorList>
    </citation>
    <scope>NUCLEOTIDE SEQUENCE [LARGE SCALE GENOMIC DNA]</scope>
    <source>
        <strain evidence="2">WM2013NL</strain>
        <tissue evidence="2">Head and thorax</tissue>
    </source>
</reference>
<feature type="region of interest" description="Disordered" evidence="1">
    <location>
        <begin position="326"/>
        <end position="361"/>
    </location>
</feature>
<feature type="region of interest" description="Disordered" evidence="1">
    <location>
        <begin position="79"/>
        <end position="100"/>
    </location>
</feature>
<proteinExistence type="predicted"/>
<protein>
    <submittedName>
        <fullName evidence="2">Uncharacterized protein</fullName>
    </submittedName>
</protein>
<evidence type="ECO:0000256" key="1">
    <source>
        <dbReference type="SAM" id="MobiDB-lite"/>
    </source>
</evidence>
<dbReference type="AlphaFoldDB" id="A0A0L7LI60"/>
<gene>
    <name evidence="2" type="ORF">OBRU01_00812</name>
</gene>
<feature type="compositionally biased region" description="Polar residues" evidence="1">
    <location>
        <begin position="17"/>
        <end position="29"/>
    </location>
</feature>
<feature type="compositionally biased region" description="Polar residues" evidence="1">
    <location>
        <begin position="79"/>
        <end position="91"/>
    </location>
</feature>